<protein>
    <submittedName>
        <fullName evidence="3">Uncharacterized protein</fullName>
    </submittedName>
</protein>
<reference evidence="3 4" key="1">
    <citation type="journal article" date="2016" name="Mol. Biol. Evol.">
        <title>Comparative Genomics of Early-Diverging Mushroom-Forming Fungi Provides Insights into the Origins of Lignocellulose Decay Capabilities.</title>
        <authorList>
            <person name="Nagy L.G."/>
            <person name="Riley R."/>
            <person name="Tritt A."/>
            <person name="Adam C."/>
            <person name="Daum C."/>
            <person name="Floudas D."/>
            <person name="Sun H."/>
            <person name="Yadav J.S."/>
            <person name="Pangilinan J."/>
            <person name="Larsson K.H."/>
            <person name="Matsuura K."/>
            <person name="Barry K."/>
            <person name="Labutti K."/>
            <person name="Kuo R."/>
            <person name="Ohm R.A."/>
            <person name="Bhattacharya S.S."/>
            <person name="Shirouzu T."/>
            <person name="Yoshinaga Y."/>
            <person name="Martin F.M."/>
            <person name="Grigoriev I.V."/>
            <person name="Hibbett D.S."/>
        </authorList>
    </citation>
    <scope>NUCLEOTIDE SEQUENCE [LARGE SCALE GENOMIC DNA]</scope>
    <source>
        <strain evidence="3 4">HHB12733</strain>
    </source>
</reference>
<dbReference type="InParanoid" id="A0A165GWW4"/>
<feature type="transmembrane region" description="Helical" evidence="2">
    <location>
        <begin position="217"/>
        <end position="237"/>
    </location>
</feature>
<dbReference type="OrthoDB" id="10641040at2759"/>
<gene>
    <name evidence="3" type="ORF">CALCODRAFT_508046</name>
</gene>
<evidence type="ECO:0000256" key="1">
    <source>
        <dbReference type="SAM" id="MobiDB-lite"/>
    </source>
</evidence>
<dbReference type="AlphaFoldDB" id="A0A165GWW4"/>
<keyword evidence="2" id="KW-0472">Membrane</keyword>
<feature type="transmembrane region" description="Helical" evidence="2">
    <location>
        <begin position="266"/>
        <end position="284"/>
    </location>
</feature>
<dbReference type="Proteomes" id="UP000076842">
    <property type="component" value="Unassembled WGS sequence"/>
</dbReference>
<feature type="region of interest" description="Disordered" evidence="1">
    <location>
        <begin position="182"/>
        <end position="208"/>
    </location>
</feature>
<proteinExistence type="predicted"/>
<dbReference type="EMBL" id="KV423949">
    <property type="protein sequence ID" value="KZT58590.1"/>
    <property type="molecule type" value="Genomic_DNA"/>
</dbReference>
<keyword evidence="2" id="KW-0812">Transmembrane</keyword>
<accession>A0A165GWW4</accession>
<organism evidence="3 4">
    <name type="scientific">Calocera cornea HHB12733</name>
    <dbReference type="NCBI Taxonomy" id="1353952"/>
    <lineage>
        <taxon>Eukaryota</taxon>
        <taxon>Fungi</taxon>
        <taxon>Dikarya</taxon>
        <taxon>Basidiomycota</taxon>
        <taxon>Agaricomycotina</taxon>
        <taxon>Dacrymycetes</taxon>
        <taxon>Dacrymycetales</taxon>
        <taxon>Dacrymycetaceae</taxon>
        <taxon>Calocera</taxon>
    </lineage>
</organism>
<evidence type="ECO:0000313" key="4">
    <source>
        <dbReference type="Proteomes" id="UP000076842"/>
    </source>
</evidence>
<keyword evidence="4" id="KW-1185">Reference proteome</keyword>
<keyword evidence="2" id="KW-1133">Transmembrane helix</keyword>
<name>A0A165GWW4_9BASI</name>
<feature type="region of interest" description="Disordered" evidence="1">
    <location>
        <begin position="36"/>
        <end position="68"/>
    </location>
</feature>
<evidence type="ECO:0000313" key="3">
    <source>
        <dbReference type="EMBL" id="KZT58590.1"/>
    </source>
</evidence>
<sequence length="340" mass="35956">MFTYLKKKKAAIPKARSVATSSKPGRTWQEHVKGIVKSRHPRRRTTVDLEAGAESSSAPVLADSDSEYEDVDDEGVAETGEGGVTGMGLVGVAQNIASDGMPGIEIDIDMSSSNFAAGMEAAAAINDETDADAAVANAGSNANTVDARATILSAGANDDTDAHGTTTARLGTTTTRFKVGHPGTRLRKTRVKKEQEKSSRTPQEQQSYARGKTMTKLFLQMSAAFLSIGDTFGIWIIQDSKILFWYFGGAFDEAKKMSKKETFGRAVRGALVWALLVTLLFYGLKGGRYVFEHFTLQIGGGQFSMGWTTDANATTTATEAAAAATASATATTLAPVNGTA</sequence>
<evidence type="ECO:0000256" key="2">
    <source>
        <dbReference type="SAM" id="Phobius"/>
    </source>
</evidence>